<keyword evidence="1" id="KW-0732">Signal</keyword>
<name>A0ABD3ESQ5_9STRA</name>
<evidence type="ECO:0000313" key="2">
    <source>
        <dbReference type="EMBL" id="KAL3657211.1"/>
    </source>
</evidence>
<dbReference type="Proteomes" id="UP001632037">
    <property type="component" value="Unassembled WGS sequence"/>
</dbReference>
<feature type="chain" id="PRO_5044808038" evidence="1">
    <location>
        <begin position="19"/>
        <end position="283"/>
    </location>
</feature>
<proteinExistence type="predicted"/>
<gene>
    <name evidence="2" type="ORF">V7S43_017871</name>
</gene>
<keyword evidence="3" id="KW-1185">Reference proteome</keyword>
<accession>A0ABD3ESQ5</accession>
<dbReference type="EMBL" id="JBIMZQ010000067">
    <property type="protein sequence ID" value="KAL3657211.1"/>
    <property type="molecule type" value="Genomic_DNA"/>
</dbReference>
<evidence type="ECO:0000313" key="3">
    <source>
        <dbReference type="Proteomes" id="UP001632037"/>
    </source>
</evidence>
<reference evidence="2 3" key="1">
    <citation type="submission" date="2024-09" db="EMBL/GenBank/DDBJ databases">
        <title>Genome sequencing and assembly of Phytophthora oleae, isolate VK10A, causative agent of rot of olive drupes.</title>
        <authorList>
            <person name="Conti Taguali S."/>
            <person name="Riolo M."/>
            <person name="La Spada F."/>
            <person name="Cacciola S.O."/>
            <person name="Dionisio G."/>
        </authorList>
    </citation>
    <scope>NUCLEOTIDE SEQUENCE [LARGE SCALE GENOMIC DNA]</scope>
    <source>
        <strain evidence="2 3">VK10A</strain>
    </source>
</reference>
<protein>
    <submittedName>
        <fullName evidence="2">Uncharacterized protein</fullName>
    </submittedName>
</protein>
<organism evidence="2 3">
    <name type="scientific">Phytophthora oleae</name>
    <dbReference type="NCBI Taxonomy" id="2107226"/>
    <lineage>
        <taxon>Eukaryota</taxon>
        <taxon>Sar</taxon>
        <taxon>Stramenopiles</taxon>
        <taxon>Oomycota</taxon>
        <taxon>Peronosporomycetes</taxon>
        <taxon>Peronosporales</taxon>
        <taxon>Peronosporaceae</taxon>
        <taxon>Phytophthora</taxon>
    </lineage>
</organism>
<dbReference type="AlphaFoldDB" id="A0ABD3ESQ5"/>
<evidence type="ECO:0000256" key="1">
    <source>
        <dbReference type="SAM" id="SignalP"/>
    </source>
</evidence>
<comment type="caution">
    <text evidence="2">The sequence shown here is derived from an EMBL/GenBank/DDBJ whole genome shotgun (WGS) entry which is preliminary data.</text>
</comment>
<feature type="signal peptide" evidence="1">
    <location>
        <begin position="1"/>
        <end position="18"/>
    </location>
</feature>
<sequence length="283" mass="30881">MRLLLLFAAVLGVPQAQATSLDSLELLVTPLPAHFSALEPIQGLELRLYLDESSSDVRVTPTSAAVSFQPSFVVFNSTVSVIGDITAQAKTSGDFTIKYVATLDGSSTGSPTAYLVEANEWKGVVLQRDSFDNSTETSLTSSFWSEQQHGYSSNACGGVDGSTSFFFTSLGDRLALIALKLEGFHGKMHFCHLYGFETVQKYDSKGDNRVACEMTDIDEEVLFGYLPPPVRIPVTRIPGRKSWKFHFLQLEKNHSSFPIDVAPGLTKARVITAENDLTGVRGQ</sequence>